<dbReference type="EMBL" id="CAJOBC010093147">
    <property type="protein sequence ID" value="CAF4414739.1"/>
    <property type="molecule type" value="Genomic_DNA"/>
</dbReference>
<protein>
    <submittedName>
        <fullName evidence="1">Uncharacterized protein</fullName>
    </submittedName>
</protein>
<evidence type="ECO:0000313" key="2">
    <source>
        <dbReference type="EMBL" id="CAF4414739.1"/>
    </source>
</evidence>
<dbReference type="EMBL" id="CAJNOQ010027456">
    <property type="protein sequence ID" value="CAF1553623.1"/>
    <property type="molecule type" value="Genomic_DNA"/>
</dbReference>
<gene>
    <name evidence="1" type="ORF">GPM918_LOCUS39352</name>
    <name evidence="2" type="ORF">SRO942_LOCUS40218</name>
</gene>
<dbReference type="OrthoDB" id="10025270at2759"/>
<dbReference type="AlphaFoldDB" id="A0A815X651"/>
<reference evidence="1" key="1">
    <citation type="submission" date="2021-02" db="EMBL/GenBank/DDBJ databases">
        <authorList>
            <person name="Nowell W R."/>
        </authorList>
    </citation>
    <scope>NUCLEOTIDE SEQUENCE</scope>
</reference>
<name>A0A815X651_9BILA</name>
<proteinExistence type="predicted"/>
<dbReference type="Proteomes" id="UP000663829">
    <property type="component" value="Unassembled WGS sequence"/>
</dbReference>
<dbReference type="Proteomes" id="UP000681722">
    <property type="component" value="Unassembled WGS sequence"/>
</dbReference>
<sequence length="184" mass="21532">MAINTSDVGRPRIIATWFDDQIGKSETHQATKNKFATLSRLITEWKFFDTYDAFDDDLDKNINTKVLLITSGGLGRHVVPAKHHLPQIYRIYIFCHDVESNRQWSNEYNKVSGVFNIEDLVYERMADDLAILFFEEGEAYRRSSERGLARLNYKEAKRILMNILKLSDRDHRVQTINDELDMLD</sequence>
<accession>A0A815X651</accession>
<evidence type="ECO:0000313" key="1">
    <source>
        <dbReference type="EMBL" id="CAF1553623.1"/>
    </source>
</evidence>
<evidence type="ECO:0000313" key="3">
    <source>
        <dbReference type="Proteomes" id="UP000663829"/>
    </source>
</evidence>
<keyword evidence="3" id="KW-1185">Reference proteome</keyword>
<comment type="caution">
    <text evidence="1">The sequence shown here is derived from an EMBL/GenBank/DDBJ whole genome shotgun (WGS) entry which is preliminary data.</text>
</comment>
<organism evidence="1 3">
    <name type="scientific">Didymodactylos carnosus</name>
    <dbReference type="NCBI Taxonomy" id="1234261"/>
    <lineage>
        <taxon>Eukaryota</taxon>
        <taxon>Metazoa</taxon>
        <taxon>Spiralia</taxon>
        <taxon>Gnathifera</taxon>
        <taxon>Rotifera</taxon>
        <taxon>Eurotatoria</taxon>
        <taxon>Bdelloidea</taxon>
        <taxon>Philodinida</taxon>
        <taxon>Philodinidae</taxon>
        <taxon>Didymodactylos</taxon>
    </lineage>
</organism>